<dbReference type="PROSITE" id="PS51257">
    <property type="entry name" value="PROKAR_LIPOPROTEIN"/>
    <property type="match status" value="1"/>
</dbReference>
<gene>
    <name evidence="2" type="ORF">A2849_04065</name>
</gene>
<keyword evidence="1" id="KW-1133">Transmembrane helix</keyword>
<evidence type="ECO:0000256" key="1">
    <source>
        <dbReference type="SAM" id="Phobius"/>
    </source>
</evidence>
<feature type="transmembrane region" description="Helical" evidence="1">
    <location>
        <begin position="7"/>
        <end position="32"/>
    </location>
</feature>
<organism evidence="2 3">
    <name type="scientific">Candidatus Taylorbacteria bacterium RIFCSPHIGHO2_01_FULL_51_15</name>
    <dbReference type="NCBI Taxonomy" id="1802304"/>
    <lineage>
        <taxon>Bacteria</taxon>
        <taxon>Candidatus Tayloriibacteriota</taxon>
    </lineage>
</organism>
<feature type="transmembrane region" description="Helical" evidence="1">
    <location>
        <begin position="55"/>
        <end position="77"/>
    </location>
</feature>
<evidence type="ECO:0000313" key="2">
    <source>
        <dbReference type="EMBL" id="OHA20195.1"/>
    </source>
</evidence>
<keyword evidence="1" id="KW-0812">Transmembrane</keyword>
<proteinExistence type="predicted"/>
<evidence type="ECO:0000313" key="3">
    <source>
        <dbReference type="Proteomes" id="UP000178121"/>
    </source>
</evidence>
<comment type="caution">
    <text evidence="2">The sequence shown here is derived from an EMBL/GenBank/DDBJ whole genome shotgun (WGS) entry which is preliminary data.</text>
</comment>
<accession>A0A1G2M8G5</accession>
<reference evidence="2 3" key="1">
    <citation type="journal article" date="2016" name="Nat. Commun.">
        <title>Thousands of microbial genomes shed light on interconnected biogeochemical processes in an aquifer system.</title>
        <authorList>
            <person name="Anantharaman K."/>
            <person name="Brown C.T."/>
            <person name="Hug L.A."/>
            <person name="Sharon I."/>
            <person name="Castelle C.J."/>
            <person name="Probst A.J."/>
            <person name="Thomas B.C."/>
            <person name="Singh A."/>
            <person name="Wilkins M.J."/>
            <person name="Karaoz U."/>
            <person name="Brodie E.L."/>
            <person name="Williams K.H."/>
            <person name="Hubbard S.S."/>
            <person name="Banfield J.F."/>
        </authorList>
    </citation>
    <scope>NUCLEOTIDE SEQUENCE [LARGE SCALE GENOMIC DNA]</scope>
</reference>
<sequence>MRIIVDLLLVLSALFLPWWLTIFCACVLFFVFERFYELFLVALFMDLLYGVPTEMFAGSEFILSILGVCLYFLLAFAKKRMRI</sequence>
<name>A0A1G2M8G5_9BACT</name>
<dbReference type="EMBL" id="MHRI01000034">
    <property type="protein sequence ID" value="OHA20195.1"/>
    <property type="molecule type" value="Genomic_DNA"/>
</dbReference>
<dbReference type="Proteomes" id="UP000178121">
    <property type="component" value="Unassembled WGS sequence"/>
</dbReference>
<dbReference type="AlphaFoldDB" id="A0A1G2M8G5"/>
<protein>
    <submittedName>
        <fullName evidence="2">Uncharacterized protein</fullName>
    </submittedName>
</protein>
<keyword evidence="1" id="KW-0472">Membrane</keyword>